<keyword evidence="1" id="KW-1133">Transmembrane helix</keyword>
<evidence type="ECO:0000256" key="1">
    <source>
        <dbReference type="SAM" id="Phobius"/>
    </source>
</evidence>
<dbReference type="Proteomes" id="UP000006546">
    <property type="component" value="Chromosome"/>
</dbReference>
<protein>
    <submittedName>
        <fullName evidence="2">Uncharacterized protein</fullName>
    </submittedName>
</protein>
<accession>F4LKI2</accession>
<organism evidence="2 3">
    <name type="scientific">Treponema brennaborense (strain DSM 12168 / CIP 105900 / DD5/3)</name>
    <dbReference type="NCBI Taxonomy" id="906968"/>
    <lineage>
        <taxon>Bacteria</taxon>
        <taxon>Pseudomonadati</taxon>
        <taxon>Spirochaetota</taxon>
        <taxon>Spirochaetia</taxon>
        <taxon>Spirochaetales</taxon>
        <taxon>Treponemataceae</taxon>
        <taxon>Treponema</taxon>
    </lineage>
</organism>
<reference evidence="3" key="1">
    <citation type="submission" date="2011-04" db="EMBL/GenBank/DDBJ databases">
        <title>The complete genome of Treponema brennaborense DSM 12168.</title>
        <authorList>
            <person name="Lucas S."/>
            <person name="Han J."/>
            <person name="Lapidus A."/>
            <person name="Bruce D."/>
            <person name="Goodwin L."/>
            <person name="Pitluck S."/>
            <person name="Peters L."/>
            <person name="Kyrpides N."/>
            <person name="Mavromatis K."/>
            <person name="Ivanova N."/>
            <person name="Mikhailova N."/>
            <person name="Pagani I."/>
            <person name="Teshima H."/>
            <person name="Detter J.C."/>
            <person name="Tapia R."/>
            <person name="Han C."/>
            <person name="Land M."/>
            <person name="Hauser L."/>
            <person name="Markowitz V."/>
            <person name="Cheng J.-F."/>
            <person name="Hugenholtz P."/>
            <person name="Woyke T."/>
            <person name="Wu D."/>
            <person name="Gronow S."/>
            <person name="Wellnitz S."/>
            <person name="Brambilla E."/>
            <person name="Klenk H.-P."/>
            <person name="Eisen J.A."/>
        </authorList>
    </citation>
    <scope>NUCLEOTIDE SEQUENCE [LARGE SCALE GENOMIC DNA]</scope>
    <source>
        <strain evidence="3">DSM 12168 / CIP 105900 / DD5/3</strain>
    </source>
</reference>
<dbReference type="STRING" id="906968.Trebr_2123"/>
<keyword evidence="3" id="KW-1185">Reference proteome</keyword>
<sequence>MIPALLITCTAVGSICGGAAAASFFIALGARISGRSCGRHRFASVCLLLSAVVVCAAVSVITLPAEFQFTLSGSWRVYYGALFAFGAVLSCFYRIAVPLAASAYVVFALVCLLFLYSRFGAPRQELKVAVSADVLAAGGVTFRMESESPYRYAVVNVYTLNPALLLPLRRTWCRFAGFSDVRDFGAGDESSGDSRSGFGNLLCADKVTYYIEIPVADVASALYVVTYGVSGGELTYSLNRVL</sequence>
<proteinExistence type="predicted"/>
<feature type="transmembrane region" description="Helical" evidence="1">
    <location>
        <begin position="101"/>
        <end position="119"/>
    </location>
</feature>
<dbReference type="HOGENOM" id="CLU_1146780_0_0_12"/>
<evidence type="ECO:0000313" key="2">
    <source>
        <dbReference type="EMBL" id="AEE17538.1"/>
    </source>
</evidence>
<feature type="transmembrane region" description="Helical" evidence="1">
    <location>
        <begin position="77"/>
        <end position="95"/>
    </location>
</feature>
<evidence type="ECO:0000313" key="3">
    <source>
        <dbReference type="Proteomes" id="UP000006546"/>
    </source>
</evidence>
<dbReference type="EMBL" id="CP002696">
    <property type="protein sequence ID" value="AEE17538.1"/>
    <property type="molecule type" value="Genomic_DNA"/>
</dbReference>
<name>F4LKI2_TREBD</name>
<keyword evidence="1" id="KW-0812">Transmembrane</keyword>
<gene>
    <name evidence="2" type="ordered locus">Trebr_2123</name>
</gene>
<dbReference type="AlphaFoldDB" id="F4LKI2"/>
<keyword evidence="1" id="KW-0472">Membrane</keyword>
<dbReference type="KEGG" id="tbe:Trebr_2123"/>
<dbReference type="RefSeq" id="WP_013759240.1">
    <property type="nucleotide sequence ID" value="NC_015500.1"/>
</dbReference>
<feature type="transmembrane region" description="Helical" evidence="1">
    <location>
        <begin position="45"/>
        <end position="65"/>
    </location>
</feature>